<dbReference type="Pfam" id="PF00675">
    <property type="entry name" value="Peptidase_M16"/>
    <property type="match status" value="1"/>
</dbReference>
<dbReference type="InterPro" id="IPR011765">
    <property type="entry name" value="Pept_M16_N"/>
</dbReference>
<name>A0A1F5WTJ2_9BACT</name>
<reference evidence="4 5" key="1">
    <citation type="journal article" date="2016" name="Nat. Commun.">
        <title>Thousands of microbial genomes shed light on interconnected biogeochemical processes in an aquifer system.</title>
        <authorList>
            <person name="Anantharaman K."/>
            <person name="Brown C.T."/>
            <person name="Hug L.A."/>
            <person name="Sharon I."/>
            <person name="Castelle C.J."/>
            <person name="Probst A.J."/>
            <person name="Thomas B.C."/>
            <person name="Singh A."/>
            <person name="Wilkins M.J."/>
            <person name="Karaoz U."/>
            <person name="Brodie E.L."/>
            <person name="Williams K.H."/>
            <person name="Hubbard S.S."/>
            <person name="Banfield J.F."/>
        </authorList>
    </citation>
    <scope>NUCLEOTIDE SEQUENCE [LARGE SCALE GENOMIC DNA]</scope>
</reference>
<feature type="domain" description="Peptidase M16 N-terminal" evidence="2">
    <location>
        <begin position="8"/>
        <end position="155"/>
    </location>
</feature>
<evidence type="ECO:0000313" key="5">
    <source>
        <dbReference type="Proteomes" id="UP000178425"/>
    </source>
</evidence>
<dbReference type="PANTHER" id="PTHR11851:SF49">
    <property type="entry name" value="MITOCHONDRIAL-PROCESSING PEPTIDASE SUBUNIT ALPHA"/>
    <property type="match status" value="1"/>
</dbReference>
<evidence type="ECO:0000256" key="1">
    <source>
        <dbReference type="ARBA" id="ARBA00007261"/>
    </source>
</evidence>
<evidence type="ECO:0008006" key="6">
    <source>
        <dbReference type="Google" id="ProtNLM"/>
    </source>
</evidence>
<comment type="caution">
    <text evidence="4">The sequence shown here is derived from an EMBL/GenBank/DDBJ whole genome shotgun (WGS) entry which is preliminary data.</text>
</comment>
<dbReference type="SUPFAM" id="SSF63411">
    <property type="entry name" value="LuxS/MPP-like metallohydrolase"/>
    <property type="match status" value="2"/>
</dbReference>
<gene>
    <name evidence="4" type="ORF">A2W54_00120</name>
</gene>
<comment type="similarity">
    <text evidence="1">Belongs to the peptidase M16 family.</text>
</comment>
<dbReference type="AlphaFoldDB" id="A0A1F5WTJ2"/>
<protein>
    <recommendedName>
        <fullName evidence="6">Peptidase M16</fullName>
    </recommendedName>
</protein>
<evidence type="ECO:0000259" key="3">
    <source>
        <dbReference type="Pfam" id="PF05193"/>
    </source>
</evidence>
<dbReference type="Gene3D" id="3.30.830.10">
    <property type="entry name" value="Metalloenzyme, LuxS/M16 peptidase-like"/>
    <property type="match status" value="2"/>
</dbReference>
<sequence length="420" mass="46989">MIPNGLWIVMKEMPHADLVGISLHIKGGARCDSEKSLGIAHFLEHVFFRGTEKYPDRETLNALVEADGGYWNAMTSHEKICCLTCVFPESVEKSFDAISQMVFHPLFREEDINIERGAVLGEIDRSTDDPENCAHELYRQLAWGEHPVGRDILGTPEHVGRAARIDFLEYFEKCFYPGNMVLSVAGGISSEDVFELCLKYFYDGDANSRVRFAGEIFPSAKRIEMTEKDVTQVHAVLGTKALNWLSNGKDQKKTVPAMLLLDILGGSTRLFKKVRDEMGLVYTIYSSASVFTDGGSAYTYFAAEPVKALTSLKITLDEYENVLKNGVTEEELRRAKLSLKRRYAERKEKSLSVAVANGGSEILTGETLENDVEFKKYVEPVTLEDLRSVAPELLNKENLFLALAGKIGDKAKEFEDILIS</sequence>
<accession>A0A1F5WTJ2</accession>
<dbReference type="Pfam" id="PF05193">
    <property type="entry name" value="Peptidase_M16_C"/>
    <property type="match status" value="1"/>
</dbReference>
<evidence type="ECO:0000313" key="4">
    <source>
        <dbReference type="EMBL" id="OGF78601.1"/>
    </source>
</evidence>
<dbReference type="EMBL" id="MFHI01000025">
    <property type="protein sequence ID" value="OGF78601.1"/>
    <property type="molecule type" value="Genomic_DNA"/>
</dbReference>
<dbReference type="InterPro" id="IPR050361">
    <property type="entry name" value="MPP/UQCRC_Complex"/>
</dbReference>
<dbReference type="InterPro" id="IPR011249">
    <property type="entry name" value="Metalloenz_LuxS/M16"/>
</dbReference>
<dbReference type="GO" id="GO:0046872">
    <property type="term" value="F:metal ion binding"/>
    <property type="evidence" value="ECO:0007669"/>
    <property type="project" value="InterPro"/>
</dbReference>
<dbReference type="PANTHER" id="PTHR11851">
    <property type="entry name" value="METALLOPROTEASE"/>
    <property type="match status" value="1"/>
</dbReference>
<proteinExistence type="inferred from homology"/>
<organism evidence="4 5">
    <name type="scientific">Candidatus Giovannonibacteria bacterium RIFCSPHIGHO2_02_43_13</name>
    <dbReference type="NCBI Taxonomy" id="1798330"/>
    <lineage>
        <taxon>Bacteria</taxon>
        <taxon>Candidatus Giovannoniibacteriota</taxon>
    </lineage>
</organism>
<feature type="domain" description="Peptidase M16 C-terminal" evidence="3">
    <location>
        <begin position="166"/>
        <end position="338"/>
    </location>
</feature>
<dbReference type="InterPro" id="IPR007863">
    <property type="entry name" value="Peptidase_M16_C"/>
</dbReference>
<evidence type="ECO:0000259" key="2">
    <source>
        <dbReference type="Pfam" id="PF00675"/>
    </source>
</evidence>
<dbReference type="Proteomes" id="UP000178425">
    <property type="component" value="Unassembled WGS sequence"/>
</dbReference>